<dbReference type="InterPro" id="IPR013520">
    <property type="entry name" value="Ribonucl_H"/>
</dbReference>
<dbReference type="InterPro" id="IPR036397">
    <property type="entry name" value="RNaseH_sf"/>
</dbReference>
<dbReference type="AlphaFoldDB" id="A0A7J6WVP9"/>
<keyword evidence="4" id="KW-0732">Signal</keyword>
<protein>
    <submittedName>
        <fullName evidence="6">Eri1 exoribonuclease</fullName>
    </submittedName>
</protein>
<evidence type="ECO:0000313" key="6">
    <source>
        <dbReference type="EMBL" id="KAF5201496.1"/>
    </source>
</evidence>
<dbReference type="InterPro" id="IPR012337">
    <property type="entry name" value="RNaseH-like_sf"/>
</dbReference>
<accession>A0A7J6WVP9</accession>
<dbReference type="EMBL" id="JABWDY010009353">
    <property type="protein sequence ID" value="KAF5201496.1"/>
    <property type="molecule type" value="Genomic_DNA"/>
</dbReference>
<dbReference type="CDD" id="cd06133">
    <property type="entry name" value="ERI-1_3'hExo_like"/>
    <property type="match status" value="1"/>
</dbReference>
<evidence type="ECO:0000256" key="4">
    <source>
        <dbReference type="SAM" id="SignalP"/>
    </source>
</evidence>
<keyword evidence="3" id="KW-0269">Exonuclease</keyword>
<dbReference type="GO" id="GO:0003676">
    <property type="term" value="F:nucleic acid binding"/>
    <property type="evidence" value="ECO:0007669"/>
    <property type="project" value="InterPro"/>
</dbReference>
<gene>
    <name evidence="6" type="ORF">FRX31_008915</name>
</gene>
<reference evidence="6 7" key="1">
    <citation type="submission" date="2020-06" db="EMBL/GenBank/DDBJ databases">
        <title>Transcriptomic and genomic resources for Thalictrum thalictroides and T. hernandezii: Facilitating candidate gene discovery in an emerging model plant lineage.</title>
        <authorList>
            <person name="Arias T."/>
            <person name="Riano-Pachon D.M."/>
            <person name="Di Stilio V.S."/>
        </authorList>
    </citation>
    <scope>NUCLEOTIDE SEQUENCE [LARGE SCALE GENOMIC DNA]</scope>
    <source>
        <strain evidence="7">cv. WT478/WT964</strain>
        <tissue evidence="6">Leaves</tissue>
    </source>
</reference>
<dbReference type="PANTHER" id="PTHR23044:SF61">
    <property type="entry name" value="3'-5' EXORIBONUCLEASE 1-RELATED"/>
    <property type="match status" value="1"/>
</dbReference>
<comment type="caution">
    <text evidence="6">The sequence shown here is derived from an EMBL/GenBank/DDBJ whole genome shotgun (WGS) entry which is preliminary data.</text>
</comment>
<feature type="signal peptide" evidence="4">
    <location>
        <begin position="1"/>
        <end position="21"/>
    </location>
</feature>
<name>A0A7J6WVP9_THATH</name>
<dbReference type="Gene3D" id="3.30.420.10">
    <property type="entry name" value="Ribonuclease H-like superfamily/Ribonuclease H"/>
    <property type="match status" value="1"/>
</dbReference>
<keyword evidence="2" id="KW-0378">Hydrolase</keyword>
<feature type="domain" description="Exonuclease" evidence="5">
    <location>
        <begin position="169"/>
        <end position="354"/>
    </location>
</feature>
<dbReference type="SUPFAM" id="SSF53098">
    <property type="entry name" value="Ribonuclease H-like"/>
    <property type="match status" value="1"/>
</dbReference>
<evidence type="ECO:0000259" key="5">
    <source>
        <dbReference type="SMART" id="SM00479"/>
    </source>
</evidence>
<evidence type="ECO:0000256" key="1">
    <source>
        <dbReference type="ARBA" id="ARBA00022722"/>
    </source>
</evidence>
<evidence type="ECO:0000256" key="3">
    <source>
        <dbReference type="ARBA" id="ARBA00022839"/>
    </source>
</evidence>
<keyword evidence="1" id="KW-0540">Nuclease</keyword>
<sequence length="378" mass="44142">MFARFSVILVNTLSSSSCSSSFNMMRPPFVPFWPQAKQLITFPSYFSTHYHYHQPSAFFATMNTHQHIKKPMCFYFTHGKCTKMDDPAHMERFDHDSSVGVQVDSGELKHVGEMNTTGRRKPLCLYYTHGKCTKMDDPFHVEMFDHDCSLGLEVDVHALEGLQSQQFDYLLVLDLEGKVEILEFPVIMIDLKTLRFVDFFHRFVRPVKMDEQRVNEYIEGKYGKIGVDRVWHDTAITFQEVLQEFEDWMARNNLRDKKSGGSLLRAAFVTCGNWDLKTKIPQQCKDSNIKLPSYFLEWINLKDIYLNFYKREARGMRTMMDELQIPLLGTHHLGIDDSKNIVRVMQRMLSDGVVMQITARRSVSSHGTVQFLFKNRIR</sequence>
<evidence type="ECO:0000256" key="2">
    <source>
        <dbReference type="ARBA" id="ARBA00022801"/>
    </source>
</evidence>
<feature type="chain" id="PRO_5029773244" evidence="4">
    <location>
        <begin position="22"/>
        <end position="378"/>
    </location>
</feature>
<dbReference type="OrthoDB" id="448399at2759"/>
<dbReference type="Proteomes" id="UP000554482">
    <property type="component" value="Unassembled WGS sequence"/>
</dbReference>
<dbReference type="InterPro" id="IPR047201">
    <property type="entry name" value="ERI-1_3'hExo-like"/>
</dbReference>
<dbReference type="GO" id="GO:0000175">
    <property type="term" value="F:3'-5'-RNA exonuclease activity"/>
    <property type="evidence" value="ECO:0007669"/>
    <property type="project" value="InterPro"/>
</dbReference>
<organism evidence="6 7">
    <name type="scientific">Thalictrum thalictroides</name>
    <name type="common">Rue-anemone</name>
    <name type="synonym">Anemone thalictroides</name>
    <dbReference type="NCBI Taxonomy" id="46969"/>
    <lineage>
        <taxon>Eukaryota</taxon>
        <taxon>Viridiplantae</taxon>
        <taxon>Streptophyta</taxon>
        <taxon>Embryophyta</taxon>
        <taxon>Tracheophyta</taxon>
        <taxon>Spermatophyta</taxon>
        <taxon>Magnoliopsida</taxon>
        <taxon>Ranunculales</taxon>
        <taxon>Ranunculaceae</taxon>
        <taxon>Thalictroideae</taxon>
        <taxon>Thalictrum</taxon>
    </lineage>
</organism>
<dbReference type="PANTHER" id="PTHR23044">
    <property type="entry name" value="3'-5' EXONUCLEASE ERI1-RELATED"/>
    <property type="match status" value="1"/>
</dbReference>
<keyword evidence="7" id="KW-1185">Reference proteome</keyword>
<evidence type="ECO:0000313" key="7">
    <source>
        <dbReference type="Proteomes" id="UP000554482"/>
    </source>
</evidence>
<dbReference type="InterPro" id="IPR051274">
    <property type="entry name" value="3-5_Exoribonuclease"/>
</dbReference>
<dbReference type="SMART" id="SM00479">
    <property type="entry name" value="EXOIII"/>
    <property type="match status" value="1"/>
</dbReference>
<proteinExistence type="predicted"/>
<dbReference type="PROSITE" id="PS51257">
    <property type="entry name" value="PROKAR_LIPOPROTEIN"/>
    <property type="match status" value="1"/>
</dbReference>
<dbReference type="Pfam" id="PF00929">
    <property type="entry name" value="RNase_T"/>
    <property type="match status" value="1"/>
</dbReference>